<proteinExistence type="predicted"/>
<evidence type="ECO:0000256" key="1">
    <source>
        <dbReference type="SAM" id="MobiDB-lite"/>
    </source>
</evidence>
<evidence type="ECO:0000313" key="4">
    <source>
        <dbReference type="Proteomes" id="UP000655287"/>
    </source>
</evidence>
<comment type="caution">
    <text evidence="3">The sequence shown here is derived from an EMBL/GenBank/DDBJ whole genome shotgun (WGS) entry which is preliminary data.</text>
</comment>
<feature type="transmembrane region" description="Helical" evidence="2">
    <location>
        <begin position="6"/>
        <end position="25"/>
    </location>
</feature>
<feature type="transmembrane region" description="Helical" evidence="2">
    <location>
        <begin position="70"/>
        <end position="94"/>
    </location>
</feature>
<dbReference type="Proteomes" id="UP000655287">
    <property type="component" value="Unassembled WGS sequence"/>
</dbReference>
<keyword evidence="2" id="KW-0472">Membrane</keyword>
<dbReference type="EMBL" id="BOOU01000053">
    <property type="protein sequence ID" value="GII78787.1"/>
    <property type="molecule type" value="Genomic_DNA"/>
</dbReference>
<keyword evidence="2" id="KW-0812">Transmembrane</keyword>
<evidence type="ECO:0000313" key="3">
    <source>
        <dbReference type="EMBL" id="GII78787.1"/>
    </source>
</evidence>
<keyword evidence="4" id="KW-1185">Reference proteome</keyword>
<dbReference type="AlphaFoldDB" id="A0A919R7S9"/>
<name>A0A919R7S9_9ACTN</name>
<feature type="compositionally biased region" description="Gly residues" evidence="1">
    <location>
        <begin position="132"/>
        <end position="164"/>
    </location>
</feature>
<feature type="region of interest" description="Disordered" evidence="1">
    <location>
        <begin position="102"/>
        <end position="164"/>
    </location>
</feature>
<feature type="transmembrane region" description="Helical" evidence="2">
    <location>
        <begin position="37"/>
        <end position="58"/>
    </location>
</feature>
<evidence type="ECO:0000256" key="2">
    <source>
        <dbReference type="SAM" id="Phobius"/>
    </source>
</evidence>
<organism evidence="3 4">
    <name type="scientific">Sphaerisporangium rufum</name>
    <dbReference type="NCBI Taxonomy" id="1381558"/>
    <lineage>
        <taxon>Bacteria</taxon>
        <taxon>Bacillati</taxon>
        <taxon>Actinomycetota</taxon>
        <taxon>Actinomycetes</taxon>
        <taxon>Streptosporangiales</taxon>
        <taxon>Streptosporangiaceae</taxon>
        <taxon>Sphaerisporangium</taxon>
    </lineage>
</organism>
<reference evidence="3" key="1">
    <citation type="submission" date="2021-01" db="EMBL/GenBank/DDBJ databases">
        <title>Whole genome shotgun sequence of Sphaerisporangium rufum NBRC 109079.</title>
        <authorList>
            <person name="Komaki H."/>
            <person name="Tamura T."/>
        </authorList>
    </citation>
    <scope>NUCLEOTIDE SEQUENCE</scope>
    <source>
        <strain evidence="3">NBRC 109079</strain>
    </source>
</reference>
<accession>A0A919R7S9</accession>
<sequence length="164" mass="15847">MFLVLGAVTYVPMIIVLVVGIVLTARARRERGAPATLGLAGCAVLLVAAVLELVRAFVLPGLGASMGLGAVQFMAMAGLLLTVLHVTGVGLLIAGVVTRRRTPGGPGPVPPGGWPSDAGGYPGPSTAPGYGTPYGPGAQGGPHGPGGPYGGPSGPGAPGGRPAG</sequence>
<protein>
    <submittedName>
        <fullName evidence="3">Uncharacterized protein</fullName>
    </submittedName>
</protein>
<gene>
    <name evidence="3" type="ORF">Sru01_37690</name>
</gene>
<keyword evidence="2" id="KW-1133">Transmembrane helix</keyword>
<dbReference type="RefSeq" id="WP_203988030.1">
    <property type="nucleotide sequence ID" value="NZ_BOOU01000053.1"/>
</dbReference>